<accession>A0A0E3WRC8</accession>
<keyword evidence="1" id="KW-0004">4Fe-4S</keyword>
<organism evidence="8 9">
    <name type="scientific">Methanosarcina lacustris Z-7289</name>
    <dbReference type="NCBI Taxonomy" id="1434111"/>
    <lineage>
        <taxon>Archaea</taxon>
        <taxon>Methanobacteriati</taxon>
        <taxon>Methanobacteriota</taxon>
        <taxon>Stenosarchaea group</taxon>
        <taxon>Methanomicrobia</taxon>
        <taxon>Methanosarcinales</taxon>
        <taxon>Methanosarcinaceae</taxon>
        <taxon>Methanosarcina</taxon>
    </lineage>
</organism>
<dbReference type="PANTHER" id="PTHR30352:SF5">
    <property type="entry name" value="PYRUVATE FORMATE-LYASE 1-ACTIVATING ENZYME"/>
    <property type="match status" value="1"/>
</dbReference>
<dbReference type="EMBL" id="CP009515">
    <property type="protein sequence ID" value="AKB74810.1"/>
    <property type="molecule type" value="Genomic_DNA"/>
</dbReference>
<evidence type="ECO:0000256" key="5">
    <source>
        <dbReference type="ARBA" id="ARBA00023014"/>
    </source>
</evidence>
<dbReference type="AlphaFoldDB" id="A0A0E3WRC8"/>
<dbReference type="PATRIC" id="fig|1434111.4.peg.2021"/>
<evidence type="ECO:0000256" key="1">
    <source>
        <dbReference type="ARBA" id="ARBA00022485"/>
    </source>
</evidence>
<dbReference type="GeneID" id="24806302"/>
<name>A0A0E3WRC8_9EURY</name>
<dbReference type="InterPro" id="IPR058240">
    <property type="entry name" value="rSAM_sf"/>
</dbReference>
<keyword evidence="3 6" id="KW-0479">Metal-binding</keyword>
<dbReference type="RefSeq" id="WP_048125940.1">
    <property type="nucleotide sequence ID" value="NZ_CP009515.1"/>
</dbReference>
<evidence type="ECO:0000256" key="4">
    <source>
        <dbReference type="ARBA" id="ARBA00023004"/>
    </source>
</evidence>
<dbReference type="Pfam" id="PF04055">
    <property type="entry name" value="Radical_SAM"/>
    <property type="match status" value="1"/>
</dbReference>
<dbReference type="GO" id="GO:0051539">
    <property type="term" value="F:4 iron, 4 sulfur cluster binding"/>
    <property type="evidence" value="ECO:0007669"/>
    <property type="project" value="UniProtKB-KW"/>
</dbReference>
<feature type="binding site" evidence="6">
    <location>
        <position position="83"/>
    </location>
    <ligand>
        <name>[4Fe-4S] cluster</name>
        <dbReference type="ChEBI" id="CHEBI:49883"/>
        <note>4Fe-4S-S-AdoMet</note>
    </ligand>
</feature>
<reference evidence="8 9" key="1">
    <citation type="submission" date="2014-07" db="EMBL/GenBank/DDBJ databases">
        <title>Methanogenic archaea and the global carbon cycle.</title>
        <authorList>
            <person name="Henriksen J.R."/>
            <person name="Luke J."/>
            <person name="Reinhart S."/>
            <person name="Benedict M.N."/>
            <person name="Youngblut N.D."/>
            <person name="Metcalf M.E."/>
            <person name="Whitaker R.J."/>
            <person name="Metcalf W.W."/>
        </authorList>
    </citation>
    <scope>NUCLEOTIDE SEQUENCE [LARGE SCALE GENOMIC DNA]</scope>
    <source>
        <strain evidence="8 9">Z-7289</strain>
    </source>
</reference>
<dbReference type="Proteomes" id="UP000033072">
    <property type="component" value="Chromosome"/>
</dbReference>
<dbReference type="GO" id="GO:0046872">
    <property type="term" value="F:metal ion binding"/>
    <property type="evidence" value="ECO:0007669"/>
    <property type="project" value="UniProtKB-KW"/>
</dbReference>
<dbReference type="OrthoDB" id="5682at2157"/>
<comment type="cofactor">
    <cofactor evidence="6">
        <name>[4Fe-4S] cluster</name>
        <dbReference type="ChEBI" id="CHEBI:49883"/>
    </cofactor>
    <text evidence="6">Binds 1 [4Fe-4S] cluster. The cluster is coordinated with 3 cysteines and an exchangeable S-adenosyl-L-methionine.</text>
</comment>
<protein>
    <submittedName>
        <fullName evidence="8">Molybdenum cofactor biosynthesis protein A</fullName>
    </submittedName>
</protein>
<keyword evidence="2 6" id="KW-0949">S-adenosyl-L-methionine</keyword>
<dbReference type="InterPro" id="IPR013785">
    <property type="entry name" value="Aldolase_TIM"/>
</dbReference>
<dbReference type="Gene3D" id="3.20.20.70">
    <property type="entry name" value="Aldolase class I"/>
    <property type="match status" value="1"/>
</dbReference>
<dbReference type="KEGG" id="mls:MSLAZ_1549"/>
<dbReference type="InterPro" id="IPR006638">
    <property type="entry name" value="Elp3/MiaA/NifB-like_rSAM"/>
</dbReference>
<evidence type="ECO:0000256" key="6">
    <source>
        <dbReference type="PIRSR" id="PIRSR004869-50"/>
    </source>
</evidence>
<keyword evidence="5 6" id="KW-0411">Iron-sulfur</keyword>
<feature type="binding site" evidence="6">
    <location>
        <position position="90"/>
    </location>
    <ligand>
        <name>[4Fe-4S] cluster</name>
        <dbReference type="ChEBI" id="CHEBI:49883"/>
        <note>4Fe-4S-S-AdoMet</note>
    </ligand>
</feature>
<dbReference type="PANTHER" id="PTHR30352">
    <property type="entry name" value="PYRUVATE FORMATE-LYASE-ACTIVATING ENZYME"/>
    <property type="match status" value="1"/>
</dbReference>
<keyword evidence="4 6" id="KW-0408">Iron</keyword>
<dbReference type="SFLD" id="SFLDG01101">
    <property type="entry name" value="Uncharacterised_Radical_SAM_Su"/>
    <property type="match status" value="1"/>
</dbReference>
<keyword evidence="9" id="KW-1185">Reference proteome</keyword>
<dbReference type="InterPro" id="IPR034457">
    <property type="entry name" value="Organic_radical-activating"/>
</dbReference>
<dbReference type="SUPFAM" id="SSF102114">
    <property type="entry name" value="Radical SAM enzymes"/>
    <property type="match status" value="1"/>
</dbReference>
<dbReference type="InterPro" id="IPR027596">
    <property type="entry name" value="AmmeMemoSam_rS"/>
</dbReference>
<sequence>MIQEAMFYEKLAENKVRCNLCAHHCKINPGKRGICGVRENCEGSLFSLVYGAVASDSVVHIEQKPLYHYYPGSTAYSVGTIGCNFRCRHCQNRTLSRASPEDADLGTLSSSQLISQAKMAGCQSVSWTYNEPTVWYEYTYDGAKLAKEAGLGTSYVTNGYITPEALEKIAPYLDAFSVDIKSFSKEFYKEICGAKLSPVLETTLLAKQLGIHVEVVNLIIPTHNDSPEEIRELSRWVYEKLGKDTPLHFNRFYPYYAMEDLSPTPVETLDRARSIAIEEGMRFVYVGNVPGHPHENTYCPECGTLLIARGFFEVQEYNLTLEKTCPKCGEKIPIVGEYAGNRNHIPDAE</sequence>
<dbReference type="InterPro" id="IPR016431">
    <property type="entry name" value="Pyrv-formate_lyase-activ_prd"/>
</dbReference>
<evidence type="ECO:0000313" key="8">
    <source>
        <dbReference type="EMBL" id="AKB74810.1"/>
    </source>
</evidence>
<dbReference type="CDD" id="cd01335">
    <property type="entry name" value="Radical_SAM"/>
    <property type="match status" value="1"/>
</dbReference>
<dbReference type="PROSITE" id="PS51918">
    <property type="entry name" value="RADICAL_SAM"/>
    <property type="match status" value="1"/>
</dbReference>
<dbReference type="SMART" id="SM00729">
    <property type="entry name" value="Elp3"/>
    <property type="match status" value="1"/>
</dbReference>
<evidence type="ECO:0000313" key="9">
    <source>
        <dbReference type="Proteomes" id="UP000033072"/>
    </source>
</evidence>
<evidence type="ECO:0000256" key="2">
    <source>
        <dbReference type="ARBA" id="ARBA00022691"/>
    </source>
</evidence>
<dbReference type="InterPro" id="IPR007197">
    <property type="entry name" value="rSAM"/>
</dbReference>
<dbReference type="NCBIfam" id="TIGR04337">
    <property type="entry name" value="AmmeMemoSam_rS"/>
    <property type="match status" value="1"/>
</dbReference>
<feature type="binding site" evidence="6">
    <location>
        <position position="87"/>
    </location>
    <ligand>
        <name>[4Fe-4S] cluster</name>
        <dbReference type="ChEBI" id="CHEBI:49883"/>
        <note>4Fe-4S-S-AdoMet</note>
    </ligand>
</feature>
<dbReference type="PIRSF" id="PIRSF004869">
    <property type="entry name" value="PflX_prd"/>
    <property type="match status" value="1"/>
</dbReference>
<dbReference type="STRING" id="1434111.MSLAZ_1549"/>
<dbReference type="SFLD" id="SFLDS00029">
    <property type="entry name" value="Radical_SAM"/>
    <property type="match status" value="1"/>
</dbReference>
<proteinExistence type="predicted"/>
<feature type="domain" description="Radical SAM core" evidence="7">
    <location>
        <begin position="69"/>
        <end position="284"/>
    </location>
</feature>
<dbReference type="GO" id="GO:0003824">
    <property type="term" value="F:catalytic activity"/>
    <property type="evidence" value="ECO:0007669"/>
    <property type="project" value="InterPro"/>
</dbReference>
<evidence type="ECO:0000259" key="7">
    <source>
        <dbReference type="PROSITE" id="PS51918"/>
    </source>
</evidence>
<dbReference type="HOGENOM" id="CLU_044176_1_0_2"/>
<gene>
    <name evidence="8" type="ORF">MSLAZ_1549</name>
</gene>
<evidence type="ECO:0000256" key="3">
    <source>
        <dbReference type="ARBA" id="ARBA00022723"/>
    </source>
</evidence>